<comment type="caution">
    <text evidence="1">The sequence shown here is derived from an EMBL/GenBank/DDBJ whole genome shotgun (WGS) entry which is preliminary data.</text>
</comment>
<protein>
    <submittedName>
        <fullName evidence="1">Uncharacterized protein</fullName>
    </submittedName>
</protein>
<dbReference type="Proteomes" id="UP000269198">
    <property type="component" value="Unassembled WGS sequence"/>
</dbReference>
<reference evidence="1 2" key="1">
    <citation type="submission" date="2018-11" db="EMBL/GenBank/DDBJ databases">
        <title>The genome draft of YIM 96095.</title>
        <authorList>
            <person name="Tang S.-K."/>
            <person name="Chunyu W.-X."/>
            <person name="Feng Y.-Z."/>
        </authorList>
    </citation>
    <scope>NUCLEOTIDE SEQUENCE [LARGE SCALE GENOMIC DNA]</scope>
    <source>
        <strain evidence="1 2">YIM 96095</strain>
    </source>
</reference>
<gene>
    <name evidence="1" type="ORF">EFW17_20960</name>
</gene>
<dbReference type="EMBL" id="RJMB01000028">
    <property type="protein sequence ID" value="RNL81937.1"/>
    <property type="molecule type" value="Genomic_DNA"/>
</dbReference>
<proteinExistence type="predicted"/>
<name>A0A3N0E261_9ACTN</name>
<organism evidence="1 2">
    <name type="scientific">Halostreptopolyspora alba</name>
    <dbReference type="NCBI Taxonomy" id="2487137"/>
    <lineage>
        <taxon>Bacteria</taxon>
        <taxon>Bacillati</taxon>
        <taxon>Actinomycetota</taxon>
        <taxon>Actinomycetes</taxon>
        <taxon>Streptosporangiales</taxon>
        <taxon>Nocardiopsidaceae</taxon>
        <taxon>Halostreptopolyspora</taxon>
    </lineage>
</organism>
<sequence>MVERRVPAVVSATPWSSMSSRVWACARVHTPMTAKSTPGARVVSLAPFATITAPPRTSIAVPVSRFARIQVVVASMAFCLGPR</sequence>
<evidence type="ECO:0000313" key="1">
    <source>
        <dbReference type="EMBL" id="RNL81937.1"/>
    </source>
</evidence>
<keyword evidence="2" id="KW-1185">Reference proteome</keyword>
<evidence type="ECO:0000313" key="2">
    <source>
        <dbReference type="Proteomes" id="UP000269198"/>
    </source>
</evidence>
<dbReference type="AlphaFoldDB" id="A0A3N0E261"/>
<accession>A0A3N0E261</accession>